<dbReference type="GO" id="GO:0016301">
    <property type="term" value="F:kinase activity"/>
    <property type="evidence" value="ECO:0007669"/>
    <property type="project" value="UniProtKB-KW"/>
</dbReference>
<dbReference type="InterPro" id="IPR005218">
    <property type="entry name" value="Diacylglycerol/lipid_kinase"/>
</dbReference>
<dbReference type="PANTHER" id="PTHR12358:SF106">
    <property type="entry name" value="LIPID KINASE YEGS"/>
    <property type="match status" value="1"/>
</dbReference>
<dbReference type="PANTHER" id="PTHR12358">
    <property type="entry name" value="SPHINGOSINE KINASE"/>
    <property type="match status" value="1"/>
</dbReference>
<evidence type="ECO:0000256" key="13">
    <source>
        <dbReference type="SAM" id="MobiDB-lite"/>
    </source>
</evidence>
<evidence type="ECO:0000256" key="5">
    <source>
        <dbReference type="ARBA" id="ARBA00022723"/>
    </source>
</evidence>
<keyword evidence="16" id="KW-1185">Reference proteome</keyword>
<dbReference type="NCBIfam" id="NF009603">
    <property type="entry name" value="PRK13055.1"/>
    <property type="match status" value="1"/>
</dbReference>
<evidence type="ECO:0000256" key="8">
    <source>
        <dbReference type="ARBA" id="ARBA00022840"/>
    </source>
</evidence>
<evidence type="ECO:0000256" key="1">
    <source>
        <dbReference type="ARBA" id="ARBA00001946"/>
    </source>
</evidence>
<dbReference type="InterPro" id="IPR016064">
    <property type="entry name" value="NAD/diacylglycerol_kinase_sf"/>
</dbReference>
<dbReference type="NCBIfam" id="NF009874">
    <property type="entry name" value="PRK13337.1"/>
    <property type="match status" value="1"/>
</dbReference>
<dbReference type="Proteomes" id="UP001429357">
    <property type="component" value="Unassembled WGS sequence"/>
</dbReference>
<sequence length="353" mass="38637">MKRARVIYNPTSGKEIMKQNLADILDVLEQAGFETSAYATTPELNSAKREAERCGLAGFDLIVAAGGDGTINEVVNGIAPLEKRPKMAIIPAGTTNDYARALKVPRNDVKKAAEVILKNQTIKMDIGKSDDDYFINIAAGGHLTELTYDVPSELKSIFGYLAYLAKGAELLPRIKPIPMKLTYDDGVYEGNASMFFLGLTNSVGGFEQIAPDAKLDDGKFSLIIVKTANVFEIVHLVALMMNGGKHIKDPRILYTKTSKLEVIPKSSDRLMINLDGEYGGDAPMTFTNLHQHIEMYASLDDIPDDAVVGEEENFDIVSKEFIQEVEQLSQEDIDGDGTIPPAKDSSKPTEKDE</sequence>
<keyword evidence="3" id="KW-0444">Lipid biosynthesis</keyword>
<dbReference type="Gene3D" id="2.60.200.40">
    <property type="match status" value="1"/>
</dbReference>
<evidence type="ECO:0000256" key="11">
    <source>
        <dbReference type="ARBA" id="ARBA00023209"/>
    </source>
</evidence>
<keyword evidence="5" id="KW-0479">Metal-binding</keyword>
<name>A0ABV0F268_9ENTE</name>
<keyword evidence="9" id="KW-0460">Magnesium</keyword>
<accession>A0ABV0F268</accession>
<keyword evidence="12" id="KW-1208">Phospholipid metabolism</keyword>
<dbReference type="SMART" id="SM00046">
    <property type="entry name" value="DAGKc"/>
    <property type="match status" value="1"/>
</dbReference>
<evidence type="ECO:0000256" key="7">
    <source>
        <dbReference type="ARBA" id="ARBA00022777"/>
    </source>
</evidence>
<dbReference type="InterPro" id="IPR001206">
    <property type="entry name" value="Diacylglycerol_kinase_cat_dom"/>
</dbReference>
<dbReference type="RefSeq" id="WP_161868671.1">
    <property type="nucleotide sequence ID" value="NZ_MAEI02000001.1"/>
</dbReference>
<proteinExistence type="inferred from homology"/>
<comment type="cofactor">
    <cofactor evidence="1">
        <name>Mg(2+)</name>
        <dbReference type="ChEBI" id="CHEBI:18420"/>
    </cofactor>
</comment>
<evidence type="ECO:0000259" key="14">
    <source>
        <dbReference type="PROSITE" id="PS50146"/>
    </source>
</evidence>
<evidence type="ECO:0000256" key="4">
    <source>
        <dbReference type="ARBA" id="ARBA00022679"/>
    </source>
</evidence>
<dbReference type="Gene3D" id="3.40.50.10330">
    <property type="entry name" value="Probable inorganic polyphosphate/atp-NAD kinase, domain 1"/>
    <property type="match status" value="1"/>
</dbReference>
<dbReference type="SUPFAM" id="SSF111331">
    <property type="entry name" value="NAD kinase/diacylglycerol kinase-like"/>
    <property type="match status" value="1"/>
</dbReference>
<keyword evidence="11" id="KW-0594">Phospholipid biosynthesis</keyword>
<evidence type="ECO:0000256" key="6">
    <source>
        <dbReference type="ARBA" id="ARBA00022741"/>
    </source>
</evidence>
<dbReference type="InterPro" id="IPR045540">
    <property type="entry name" value="YegS/DAGK_C"/>
</dbReference>
<evidence type="ECO:0000256" key="3">
    <source>
        <dbReference type="ARBA" id="ARBA00022516"/>
    </source>
</evidence>
<evidence type="ECO:0000256" key="12">
    <source>
        <dbReference type="ARBA" id="ARBA00023264"/>
    </source>
</evidence>
<protein>
    <submittedName>
        <fullName evidence="15">Diacylglycerol kinase</fullName>
    </submittedName>
</protein>
<keyword evidence="10" id="KW-0443">Lipid metabolism</keyword>
<evidence type="ECO:0000313" key="16">
    <source>
        <dbReference type="Proteomes" id="UP001429357"/>
    </source>
</evidence>
<feature type="domain" description="DAGKc" evidence="14">
    <location>
        <begin position="1"/>
        <end position="133"/>
    </location>
</feature>
<comment type="caution">
    <text evidence="15">The sequence shown here is derived from an EMBL/GenBank/DDBJ whole genome shotgun (WGS) entry which is preliminary data.</text>
</comment>
<organism evidence="15 16">
    <name type="scientific">Enterococcus diestrammenae</name>
    <dbReference type="NCBI Taxonomy" id="1155073"/>
    <lineage>
        <taxon>Bacteria</taxon>
        <taxon>Bacillati</taxon>
        <taxon>Bacillota</taxon>
        <taxon>Bacilli</taxon>
        <taxon>Lactobacillales</taxon>
        <taxon>Enterococcaceae</taxon>
        <taxon>Enterococcus</taxon>
    </lineage>
</organism>
<dbReference type="Pfam" id="PF00781">
    <property type="entry name" value="DAGK_cat"/>
    <property type="match status" value="1"/>
</dbReference>
<feature type="compositionally biased region" description="Basic and acidic residues" evidence="13">
    <location>
        <begin position="344"/>
        <end position="353"/>
    </location>
</feature>
<keyword evidence="6" id="KW-0547">Nucleotide-binding</keyword>
<dbReference type="NCBIfam" id="TIGR00147">
    <property type="entry name" value="YegS/Rv2252/BmrU family lipid kinase"/>
    <property type="match status" value="1"/>
</dbReference>
<reference evidence="16" key="1">
    <citation type="submission" date="2016-06" db="EMBL/GenBank/DDBJ databases">
        <title>Four novel species of enterococci isolated from chicken manure.</title>
        <authorList>
            <person name="Van Tyne D."/>
        </authorList>
    </citation>
    <scope>NUCLEOTIDE SEQUENCE [LARGE SCALE GENOMIC DNA]</scope>
    <source>
        <strain evidence="16">JM9A</strain>
    </source>
</reference>
<comment type="similarity">
    <text evidence="2">Belongs to the diacylglycerol/lipid kinase family.</text>
</comment>
<keyword evidence="7 15" id="KW-0418">Kinase</keyword>
<feature type="region of interest" description="Disordered" evidence="13">
    <location>
        <begin position="328"/>
        <end position="353"/>
    </location>
</feature>
<evidence type="ECO:0000256" key="9">
    <source>
        <dbReference type="ARBA" id="ARBA00022842"/>
    </source>
</evidence>
<dbReference type="InterPro" id="IPR050187">
    <property type="entry name" value="Lipid_Phosphate_FormReg"/>
</dbReference>
<dbReference type="PROSITE" id="PS50146">
    <property type="entry name" value="DAGK"/>
    <property type="match status" value="1"/>
</dbReference>
<dbReference type="Pfam" id="PF19279">
    <property type="entry name" value="YegS_C"/>
    <property type="match status" value="1"/>
</dbReference>
<dbReference type="InterPro" id="IPR017438">
    <property type="entry name" value="ATP-NAD_kinase_N"/>
</dbReference>
<reference evidence="15 16" key="2">
    <citation type="submission" date="2024-02" db="EMBL/GenBank/DDBJ databases">
        <title>The Genome Sequence of Enterococcus diestrammenae JM9A.</title>
        <authorList>
            <person name="Earl A."/>
            <person name="Manson A."/>
            <person name="Gilmore M."/>
            <person name="Sanders J."/>
            <person name="Shea T."/>
            <person name="Howe W."/>
            <person name="Livny J."/>
            <person name="Cuomo C."/>
            <person name="Neafsey D."/>
            <person name="Birren B."/>
        </authorList>
    </citation>
    <scope>NUCLEOTIDE SEQUENCE [LARGE SCALE GENOMIC DNA]</scope>
    <source>
        <strain evidence="15 16">JM9A</strain>
    </source>
</reference>
<dbReference type="EMBL" id="MAEI02000001">
    <property type="protein sequence ID" value="MEO1782148.1"/>
    <property type="molecule type" value="Genomic_DNA"/>
</dbReference>
<gene>
    <name evidence="15" type="ORF">BAU18_001741</name>
</gene>
<evidence type="ECO:0000313" key="15">
    <source>
        <dbReference type="EMBL" id="MEO1782148.1"/>
    </source>
</evidence>
<keyword evidence="4" id="KW-0808">Transferase</keyword>
<evidence type="ECO:0000256" key="2">
    <source>
        <dbReference type="ARBA" id="ARBA00005983"/>
    </source>
</evidence>
<evidence type="ECO:0000256" key="10">
    <source>
        <dbReference type="ARBA" id="ARBA00023098"/>
    </source>
</evidence>
<keyword evidence="8" id="KW-0067">ATP-binding</keyword>